<feature type="domain" description="EGF-like" evidence="16">
    <location>
        <begin position="736"/>
        <end position="772"/>
    </location>
</feature>
<dbReference type="Gene3D" id="2.60.40.3510">
    <property type="match status" value="1"/>
</dbReference>
<feature type="disulfide bond" evidence="12">
    <location>
        <begin position="609"/>
        <end position="618"/>
    </location>
</feature>
<dbReference type="AlphaFoldDB" id="A0ABD1D0I7"/>
<feature type="region of interest" description="Disordered" evidence="15">
    <location>
        <begin position="379"/>
        <end position="398"/>
    </location>
</feature>
<proteinExistence type="predicted"/>
<dbReference type="GO" id="GO:0035239">
    <property type="term" value="P:tube morphogenesis"/>
    <property type="evidence" value="ECO:0007669"/>
    <property type="project" value="UniProtKB-ARBA"/>
</dbReference>
<comment type="caution">
    <text evidence="12">Lacks conserved residue(s) required for the propagation of feature annotation.</text>
</comment>
<dbReference type="InterPro" id="IPR000742">
    <property type="entry name" value="EGF"/>
</dbReference>
<dbReference type="Gene3D" id="2.10.25.140">
    <property type="match status" value="1"/>
</dbReference>
<dbReference type="CDD" id="cd00054">
    <property type="entry name" value="EGF_CA"/>
    <property type="match status" value="9"/>
</dbReference>
<dbReference type="GO" id="GO:0016330">
    <property type="term" value="P:second mitotic wave involved in compound eye morphogenesis"/>
    <property type="evidence" value="ECO:0007669"/>
    <property type="project" value="UniProtKB-ARBA"/>
</dbReference>
<feature type="disulfide bond" evidence="12">
    <location>
        <begin position="344"/>
        <end position="353"/>
    </location>
</feature>
<dbReference type="GO" id="GO:0030718">
    <property type="term" value="P:germ-line stem cell population maintenance"/>
    <property type="evidence" value="ECO:0007669"/>
    <property type="project" value="UniProtKB-ARBA"/>
</dbReference>
<keyword evidence="4 14" id="KW-0812">Transmembrane</keyword>
<evidence type="ECO:0000256" key="15">
    <source>
        <dbReference type="SAM" id="MobiDB-lite"/>
    </source>
</evidence>
<dbReference type="FunFam" id="2.10.25.10:FF:000018">
    <property type="entry name" value="Delta-like 1"/>
    <property type="match status" value="1"/>
</dbReference>
<dbReference type="PROSITE" id="PS50026">
    <property type="entry name" value="EGF_3"/>
    <property type="match status" value="12"/>
</dbReference>
<evidence type="ECO:0000256" key="1">
    <source>
        <dbReference type="ARBA" id="ARBA00004479"/>
    </source>
</evidence>
<feature type="disulfide bond" evidence="13">
    <location>
        <begin position="239"/>
        <end position="248"/>
    </location>
</feature>
<feature type="domain" description="EGF-like" evidence="16">
    <location>
        <begin position="466"/>
        <end position="506"/>
    </location>
</feature>
<name>A0ABD1D0I7_CULPP</name>
<sequence length="1113" mass="118187">MTGDFRQAVANTAPGGNLSRIAVSSSGFFEMQILEIANTNSHLLSGYCCGLPPEKQQTQTTGCPACATAFSLCLKEYQGTTSPTAVQQLQQLQKKTGQAEVGLEPQPSAMYGCAFGNASTPVLGGSSFVLSDSEVGRVTLPFTFRWTKSFTLILQALDMYNESYPIASRLIEETSFSGVILPSHEWNTLDHTGKNARITYRVRVQCADNYYNTTCTTFCRPRNDQFGHYTCGEQGNKVCLPGWQGANCEKAICKPGCDQSHGTCKQPGGCECRPGWRGPLCNECMVYPGCRHGYCNGSAWQCICDTNWGGILCDQDLNYCGTHEPCMHGGTCENTAPDQYRCTCAEGLSGTRCEIVEHPCAPQPCRNGGTCTLTQAGAGRSSGRGGAGVGDSSESSTTPIIVRGMRGMSSMGKPFGRSGGAGGGAGGGDSSSREVTPKHLLSPPQPIKDFICTCAPGWTGPTCEINIDECAEGPCQNGGTCIDMVGRFRCECPPQWTGETYVDECESNAASGGLGPCINAESCRNLPGSFQCACQEGWGGPTCAQNLDDCVGRCKNGATCIDLVNDYHCSCAGGYTGRDCSTDINECANFPCRNGGECVDLIGNFKCICPLGFSGTLCEEAKDHCTSSPCIEGRCLNTPGGYYCHCPPGRAGRHCEFLRTPCDSPPCANVAYFSCLFIFYFDLSTNKDGGCTMPMTNETVTMVTPCSGRGKCESSGAMGSSCVCQAGFTGTFCQHNVNECISNPCKNSGICIDGDADYTCECNPGWTGRTCSERAVQCQPGQCLNGGTCIVSPISGISQCRCTLGWGGPFCNEPVDQCQGQPCHNGGTCESGPGWFRCLCARGFSGPDCRINVNECSPQPCLGGATCKDGIGGFTCLCPVGRRGARCEILLSDPASVCSNTTTNSPYDPLAPEVTPPPALDEANCNSCVCVNGKPRCSNLWCGLKNCMKANHSSGACEGHQVCVQATPESCLTGLGTCAPRGDCRMSEPLRRVAPPQIPAPIDCWPNQATLGSQCARVSILLELVRLQRGTSVDGMCHILRLQLGERLVKSATFDVAVFIVLLCDLKTGTNDTIEVTLRVVYPRGIDVSAVLLRVKQLLKRCCNNCVRCVNTN</sequence>
<feature type="disulfide bond" evidence="12">
    <location>
        <begin position="724"/>
        <end position="733"/>
    </location>
</feature>
<feature type="disulfide bond" evidence="12">
    <location>
        <begin position="762"/>
        <end position="771"/>
    </location>
</feature>
<comment type="function">
    <text evidence="14">Putative Notch ligand involved in the mediation of Notch signaling.</text>
</comment>
<dbReference type="GO" id="GO:0042063">
    <property type="term" value="P:gliogenesis"/>
    <property type="evidence" value="ECO:0007669"/>
    <property type="project" value="UniProtKB-ARBA"/>
</dbReference>
<evidence type="ECO:0000256" key="9">
    <source>
        <dbReference type="ARBA" id="ARBA00023136"/>
    </source>
</evidence>
<feature type="domain" description="EGF-like" evidence="16">
    <location>
        <begin position="316"/>
        <end position="354"/>
    </location>
</feature>
<dbReference type="GO" id="GO:0009986">
    <property type="term" value="C:cell surface"/>
    <property type="evidence" value="ECO:0007669"/>
    <property type="project" value="UniProtKB-ARBA"/>
</dbReference>
<evidence type="ECO:0000313" key="18">
    <source>
        <dbReference type="EMBL" id="KAL1381324.1"/>
    </source>
</evidence>
<dbReference type="GO" id="GO:0007166">
    <property type="term" value="P:cell surface receptor signaling pathway"/>
    <property type="evidence" value="ECO:0007669"/>
    <property type="project" value="UniProtKB-ARBA"/>
</dbReference>
<keyword evidence="11" id="KW-0325">Glycoprotein</keyword>
<keyword evidence="5 14" id="KW-0732">Signal</keyword>
<evidence type="ECO:0000256" key="7">
    <source>
        <dbReference type="ARBA" id="ARBA00022837"/>
    </source>
</evidence>
<dbReference type="GO" id="GO:0030855">
    <property type="term" value="P:epithelial cell differentiation"/>
    <property type="evidence" value="ECO:0007669"/>
    <property type="project" value="UniProtKB-ARBA"/>
</dbReference>
<evidence type="ECO:0000259" key="16">
    <source>
        <dbReference type="PROSITE" id="PS50026"/>
    </source>
</evidence>
<dbReference type="InterPro" id="IPR009030">
    <property type="entry name" value="Growth_fac_rcpt_cys_sf"/>
</dbReference>
<dbReference type="Pfam" id="PF12661">
    <property type="entry name" value="hEGF"/>
    <property type="match status" value="2"/>
</dbReference>
<dbReference type="Pfam" id="PF00008">
    <property type="entry name" value="EGF"/>
    <property type="match status" value="8"/>
</dbReference>
<feature type="disulfide bond" evidence="12">
    <location>
        <begin position="840"/>
        <end position="849"/>
    </location>
</feature>
<dbReference type="InterPro" id="IPR013032">
    <property type="entry name" value="EGF-like_CS"/>
</dbReference>
<dbReference type="GO" id="GO:0043208">
    <property type="term" value="F:glycosphingolipid binding"/>
    <property type="evidence" value="ECO:0007669"/>
    <property type="project" value="UniProtKB-ARBA"/>
</dbReference>
<feature type="domain" description="EGF-like" evidence="16">
    <location>
        <begin position="852"/>
        <end position="888"/>
    </location>
</feature>
<dbReference type="GO" id="GO:0016020">
    <property type="term" value="C:membrane"/>
    <property type="evidence" value="ECO:0007669"/>
    <property type="project" value="UniProtKB-SubCell"/>
</dbReference>
<dbReference type="GO" id="GO:0048732">
    <property type="term" value="P:gland development"/>
    <property type="evidence" value="ECO:0007669"/>
    <property type="project" value="UniProtKB-ARBA"/>
</dbReference>
<dbReference type="InterPro" id="IPR011651">
    <property type="entry name" value="Notch_ligand_N"/>
</dbReference>
<keyword evidence="2 14" id="KW-0217">Developmental protein</keyword>
<gene>
    <name evidence="18" type="ORF">pipiens_003427</name>
</gene>
<dbReference type="FunFam" id="2.10.25.10:FF:000294">
    <property type="entry name" value="Delta-like protein"/>
    <property type="match status" value="1"/>
</dbReference>
<evidence type="ECO:0000313" key="19">
    <source>
        <dbReference type="Proteomes" id="UP001562425"/>
    </source>
</evidence>
<feature type="disulfide bond" evidence="12">
    <location>
        <begin position="783"/>
        <end position="800"/>
    </location>
</feature>
<keyword evidence="9 14" id="KW-0472">Membrane</keyword>
<dbReference type="InterPro" id="IPR001007">
    <property type="entry name" value="VWF_dom"/>
</dbReference>
<feature type="disulfide bond" evidence="12">
    <location>
        <begin position="625"/>
        <end position="635"/>
    </location>
</feature>
<evidence type="ECO:0000256" key="10">
    <source>
        <dbReference type="ARBA" id="ARBA00023157"/>
    </source>
</evidence>
<feature type="disulfide bond" evidence="12">
    <location>
        <begin position="272"/>
        <end position="281"/>
    </location>
</feature>
<dbReference type="GO" id="GO:0030182">
    <property type="term" value="P:neuron differentiation"/>
    <property type="evidence" value="ECO:0007669"/>
    <property type="project" value="UniProtKB-ARBA"/>
</dbReference>
<feature type="compositionally biased region" description="Gly residues" evidence="15">
    <location>
        <begin position="380"/>
        <end position="389"/>
    </location>
</feature>
<evidence type="ECO:0000256" key="12">
    <source>
        <dbReference type="PROSITE-ProRule" id="PRU00076"/>
    </source>
</evidence>
<dbReference type="GO" id="GO:0046331">
    <property type="term" value="P:lateral inhibition"/>
    <property type="evidence" value="ECO:0007669"/>
    <property type="project" value="UniProtKB-ARBA"/>
</dbReference>
<dbReference type="PRINTS" id="PR00010">
    <property type="entry name" value="EGFBLOOD"/>
</dbReference>
<dbReference type="SUPFAM" id="SSF57196">
    <property type="entry name" value="EGF/Laminin"/>
    <property type="match status" value="6"/>
</dbReference>
<evidence type="ECO:0000256" key="3">
    <source>
        <dbReference type="ARBA" id="ARBA00022536"/>
    </source>
</evidence>
<dbReference type="SMART" id="SM00051">
    <property type="entry name" value="DSL"/>
    <property type="match status" value="1"/>
</dbReference>
<feature type="domain" description="EGF-like" evidence="16">
    <location>
        <begin position="774"/>
        <end position="812"/>
    </location>
</feature>
<dbReference type="GO" id="GO:0045179">
    <property type="term" value="C:apical cortex"/>
    <property type="evidence" value="ECO:0007669"/>
    <property type="project" value="UniProtKB-ARBA"/>
</dbReference>
<dbReference type="PANTHER" id="PTHR12916">
    <property type="entry name" value="CYTOCHROME C OXIDASE POLYPEPTIDE VIC-2"/>
    <property type="match status" value="1"/>
</dbReference>
<dbReference type="PANTHER" id="PTHR12916:SF11">
    <property type="entry name" value="MUCIN-4"/>
    <property type="match status" value="1"/>
</dbReference>
<evidence type="ECO:0000256" key="4">
    <source>
        <dbReference type="ARBA" id="ARBA00022692"/>
    </source>
</evidence>
<dbReference type="Pfam" id="PF21700">
    <property type="entry name" value="EGF_DL_JAG"/>
    <property type="match status" value="1"/>
</dbReference>
<dbReference type="FunFam" id="2.10.25.10:FF:000776">
    <property type="entry name" value="Delta-like protein"/>
    <property type="match status" value="1"/>
</dbReference>
<dbReference type="FunFam" id="2.10.25.10:FF:000472">
    <property type="entry name" value="Uncharacterized protein, isoform A"/>
    <property type="match status" value="2"/>
</dbReference>
<evidence type="ECO:0000256" key="14">
    <source>
        <dbReference type="RuleBase" id="RU280815"/>
    </source>
</evidence>
<evidence type="ECO:0000256" key="2">
    <source>
        <dbReference type="ARBA" id="ARBA00022473"/>
    </source>
</evidence>
<dbReference type="Pfam" id="PF01414">
    <property type="entry name" value="DSL"/>
    <property type="match status" value="1"/>
</dbReference>
<protein>
    <recommendedName>
        <fullName evidence="14">Delta-like protein</fullName>
    </recommendedName>
</protein>
<dbReference type="FunFam" id="2.10.25.140:FF:000001">
    <property type="entry name" value="Delta-like protein"/>
    <property type="match status" value="1"/>
</dbReference>
<keyword evidence="3 12" id="KW-0245">EGF-like domain</keyword>
<feature type="domain" description="EGF-like" evidence="16">
    <location>
        <begin position="695"/>
        <end position="734"/>
    </location>
</feature>
<evidence type="ECO:0000256" key="8">
    <source>
        <dbReference type="ARBA" id="ARBA00022989"/>
    </source>
</evidence>
<dbReference type="SMART" id="SM00181">
    <property type="entry name" value="EGF"/>
    <property type="match status" value="15"/>
</dbReference>
<dbReference type="GO" id="GO:0048018">
    <property type="term" value="F:receptor ligand activity"/>
    <property type="evidence" value="ECO:0007669"/>
    <property type="project" value="UniProtKB-ARBA"/>
</dbReference>
<dbReference type="PROSITE" id="PS01186">
    <property type="entry name" value="EGF_2"/>
    <property type="match status" value="8"/>
</dbReference>
<dbReference type="EMBL" id="JBEHCU010008685">
    <property type="protein sequence ID" value="KAL1381324.1"/>
    <property type="molecule type" value="Genomic_DNA"/>
</dbReference>
<keyword evidence="6 14" id="KW-0677">Repeat</keyword>
<dbReference type="PROSITE" id="PS51051">
    <property type="entry name" value="DSL"/>
    <property type="match status" value="1"/>
</dbReference>
<keyword evidence="8 14" id="KW-1133">Transmembrane helix</keyword>
<reference evidence="18 19" key="1">
    <citation type="submission" date="2024-05" db="EMBL/GenBank/DDBJ databases">
        <title>Culex pipiens pipiens assembly and annotation.</title>
        <authorList>
            <person name="Alout H."/>
            <person name="Durand T."/>
        </authorList>
    </citation>
    <scope>NUCLEOTIDE SEQUENCE [LARGE SCALE GENOMIC DNA]</scope>
    <source>
        <strain evidence="18">HA-2024</strain>
        <tissue evidence="18">Whole body</tissue>
    </source>
</reference>
<dbReference type="GO" id="GO:0048100">
    <property type="term" value="P:wing disc anterior/posterior pattern formation"/>
    <property type="evidence" value="ECO:0007669"/>
    <property type="project" value="UniProtKB-ARBA"/>
</dbReference>
<dbReference type="GO" id="GO:0035214">
    <property type="term" value="P:eye-antennal disc development"/>
    <property type="evidence" value="ECO:0007669"/>
    <property type="project" value="UniProtKB-ARBA"/>
</dbReference>
<dbReference type="FunFam" id="2.10.25.10:FF:000246">
    <property type="entry name" value="EGF-like repeat and discoidin I-like domain-containing protein 3"/>
    <property type="match status" value="1"/>
</dbReference>
<feature type="domain" description="EGF-like" evidence="16">
    <location>
        <begin position="621"/>
        <end position="656"/>
    </location>
</feature>
<feature type="compositionally biased region" description="Gly residues" evidence="15">
    <location>
        <begin position="417"/>
        <end position="429"/>
    </location>
</feature>
<feature type="domain" description="EGF-like" evidence="16">
    <location>
        <begin position="814"/>
        <end position="850"/>
    </location>
</feature>
<feature type="domain" description="DSL" evidence="17">
    <location>
        <begin position="204"/>
        <end position="248"/>
    </location>
</feature>
<evidence type="ECO:0000256" key="11">
    <source>
        <dbReference type="ARBA" id="ARBA00023180"/>
    </source>
</evidence>
<feature type="disulfide bond" evidence="12">
    <location>
        <begin position="878"/>
        <end position="887"/>
    </location>
</feature>
<dbReference type="FunFam" id="2.10.25.10:FF:000613">
    <property type="entry name" value="Delta-like protein"/>
    <property type="match status" value="1"/>
</dbReference>
<dbReference type="Proteomes" id="UP001562425">
    <property type="component" value="Unassembled WGS sequence"/>
</dbReference>
<feature type="disulfide bond" evidence="12">
    <location>
        <begin position="571"/>
        <end position="580"/>
    </location>
</feature>
<dbReference type="InterPro" id="IPR018097">
    <property type="entry name" value="EGF_Ca-bd_CS"/>
</dbReference>
<keyword evidence="19" id="KW-1185">Reference proteome</keyword>
<feature type="disulfide bond" evidence="12">
    <location>
        <begin position="550"/>
        <end position="560"/>
    </location>
</feature>
<keyword evidence="7" id="KW-0106">Calcium</keyword>
<dbReference type="FunFam" id="2.10.25.10:FF:000756">
    <property type="entry name" value="Delta-like protein"/>
    <property type="match status" value="1"/>
</dbReference>
<feature type="domain" description="EGF-like" evidence="16">
    <location>
        <begin position="508"/>
        <end position="544"/>
    </location>
</feature>
<dbReference type="GO" id="GO:0036011">
    <property type="term" value="P:imaginal disc-derived leg segmentation"/>
    <property type="evidence" value="ECO:0007669"/>
    <property type="project" value="UniProtKB-ARBA"/>
</dbReference>
<feature type="disulfide bond" evidence="12">
    <location>
        <begin position="534"/>
        <end position="543"/>
    </location>
</feature>
<feature type="disulfide bond" evidence="12">
    <location>
        <begin position="802"/>
        <end position="811"/>
    </location>
</feature>
<evidence type="ECO:0000256" key="5">
    <source>
        <dbReference type="ARBA" id="ARBA00022729"/>
    </source>
</evidence>
<dbReference type="GO" id="GO:0048468">
    <property type="term" value="P:cell development"/>
    <property type="evidence" value="ECO:0007669"/>
    <property type="project" value="UniProtKB-ARBA"/>
</dbReference>
<dbReference type="InterPro" id="IPR001881">
    <property type="entry name" value="EGF-like_Ca-bd_dom"/>
</dbReference>
<evidence type="ECO:0000259" key="17">
    <source>
        <dbReference type="PROSITE" id="PS51051"/>
    </source>
</evidence>
<dbReference type="InterPro" id="IPR000152">
    <property type="entry name" value="EGF-type_Asp/Asn_hydroxyl_site"/>
</dbReference>
<dbReference type="PROSITE" id="PS00022">
    <property type="entry name" value="EGF_1"/>
    <property type="match status" value="12"/>
</dbReference>
<dbReference type="SUPFAM" id="SSF57184">
    <property type="entry name" value="Growth factor receptor domain"/>
    <property type="match status" value="2"/>
</dbReference>
<dbReference type="Pfam" id="PF07657">
    <property type="entry name" value="MNNL"/>
    <property type="match status" value="2"/>
</dbReference>
<dbReference type="GO" id="GO:0008587">
    <property type="term" value="P:imaginal disc-derived wing margin morphogenesis"/>
    <property type="evidence" value="ECO:0007669"/>
    <property type="project" value="UniProtKB-ARBA"/>
</dbReference>
<evidence type="ECO:0000256" key="6">
    <source>
        <dbReference type="ARBA" id="ARBA00022737"/>
    </source>
</evidence>
<accession>A0ABD1D0I7</accession>
<dbReference type="Pfam" id="PF23575">
    <property type="entry name" value="JAG1"/>
    <property type="match status" value="1"/>
</dbReference>
<dbReference type="InterPro" id="IPR056986">
    <property type="entry name" value="JAG1_1/2_dom"/>
</dbReference>
<keyword evidence="10 12" id="KW-1015">Disulfide bond</keyword>
<dbReference type="SMART" id="SM00215">
    <property type="entry name" value="VWC_out"/>
    <property type="match status" value="1"/>
</dbReference>
<dbReference type="SMART" id="SM00179">
    <property type="entry name" value="EGF_CA"/>
    <property type="match status" value="9"/>
</dbReference>
<feature type="domain" description="EGF-like" evidence="16">
    <location>
        <begin position="583"/>
        <end position="619"/>
    </location>
</feature>
<comment type="caution">
    <text evidence="18">The sequence shown here is derived from an EMBL/GenBank/DDBJ whole genome shotgun (WGS) entry which is preliminary data.</text>
</comment>
<feature type="disulfide bond" evidence="13">
    <location>
        <begin position="219"/>
        <end position="231"/>
    </location>
</feature>
<dbReference type="Gene3D" id="2.10.25.10">
    <property type="entry name" value="Laminin"/>
    <property type="match status" value="13"/>
</dbReference>
<evidence type="ECO:0000256" key="13">
    <source>
        <dbReference type="PROSITE-ProRule" id="PRU00377"/>
    </source>
</evidence>
<feature type="region of interest" description="Disordered" evidence="15">
    <location>
        <begin position="406"/>
        <end position="440"/>
    </location>
</feature>
<dbReference type="PROSITE" id="PS01187">
    <property type="entry name" value="EGF_CA"/>
    <property type="match status" value="4"/>
</dbReference>
<feature type="domain" description="EGF-like" evidence="16">
    <location>
        <begin position="249"/>
        <end position="282"/>
    </location>
</feature>
<feature type="disulfide bond" evidence="13">
    <location>
        <begin position="206"/>
        <end position="215"/>
    </location>
</feature>
<feature type="domain" description="EGF-like" evidence="16">
    <location>
        <begin position="546"/>
        <end position="581"/>
    </location>
</feature>
<feature type="disulfide bond" evidence="12">
    <location>
        <begin position="646"/>
        <end position="655"/>
    </location>
</feature>
<comment type="subcellular location">
    <subcellularLocation>
        <location evidence="1 14">Membrane</location>
        <topology evidence="1 14">Single-pass type I membrane protein</topology>
    </subcellularLocation>
</comment>
<organism evidence="18 19">
    <name type="scientific">Culex pipiens pipiens</name>
    <name type="common">Northern house mosquito</name>
    <dbReference type="NCBI Taxonomy" id="38569"/>
    <lineage>
        <taxon>Eukaryota</taxon>
        <taxon>Metazoa</taxon>
        <taxon>Ecdysozoa</taxon>
        <taxon>Arthropoda</taxon>
        <taxon>Hexapoda</taxon>
        <taxon>Insecta</taxon>
        <taxon>Pterygota</taxon>
        <taxon>Neoptera</taxon>
        <taxon>Endopterygota</taxon>
        <taxon>Diptera</taxon>
        <taxon>Nematocera</taxon>
        <taxon>Culicoidea</taxon>
        <taxon>Culicidae</taxon>
        <taxon>Culicinae</taxon>
        <taxon>Culicini</taxon>
        <taxon>Culex</taxon>
        <taxon>Culex</taxon>
    </lineage>
</organism>
<dbReference type="InterPro" id="IPR001774">
    <property type="entry name" value="DSL"/>
</dbReference>
<dbReference type="FunFam" id="2.10.25.10:FF:000122">
    <property type="entry name" value="Protein crumbs homolog 2"/>
    <property type="match status" value="1"/>
</dbReference>
<dbReference type="PROSITE" id="PS00010">
    <property type="entry name" value="ASX_HYDROXYL"/>
    <property type="match status" value="7"/>
</dbReference>